<evidence type="ECO:0000256" key="7">
    <source>
        <dbReference type="ARBA" id="ARBA00022723"/>
    </source>
</evidence>
<feature type="binding site" evidence="10">
    <location>
        <position position="487"/>
    </location>
    <ligand>
        <name>L-homocysteine</name>
        <dbReference type="ChEBI" id="CHEBI:58199"/>
    </ligand>
</feature>
<reference evidence="16" key="1">
    <citation type="submission" date="2021-02" db="EMBL/GenBank/DDBJ databases">
        <title>Abyssanaerobacter marinus gen.nov., sp., nov, anaerobic bacterium isolated from the Onnuri vent field of Indian Ocean and suggestion of Mogibacteriaceae fam. nov., and proposal of reclassification of ambiguous this family's genus member.</title>
        <authorList>
            <person name="Kim Y.J."/>
            <person name="Yang J.-A."/>
        </authorList>
    </citation>
    <scope>NUCLEOTIDE SEQUENCE</scope>
    <source>
        <strain evidence="16">DSM 2634</strain>
    </source>
</reference>
<evidence type="ECO:0000256" key="9">
    <source>
        <dbReference type="ARBA" id="ARBA00023167"/>
    </source>
</evidence>
<dbReference type="PANTHER" id="PTHR30519">
    <property type="entry name" value="5-METHYLTETRAHYDROPTEROYLTRIGLUTAMATE--HOMOCYSTEINE METHYLTRANSFERASE"/>
    <property type="match status" value="1"/>
</dbReference>
<feature type="binding site" evidence="10">
    <location>
        <position position="669"/>
    </location>
    <ligand>
        <name>Zn(2+)</name>
        <dbReference type="ChEBI" id="CHEBI:29105"/>
        <note>catalytic</note>
    </ligand>
</feature>
<keyword evidence="9 10" id="KW-0486">Methionine biosynthesis</keyword>
<dbReference type="GO" id="GO:0003871">
    <property type="term" value="F:5-methyltetrahydropteroyltriglutamate-homocysteine S-methyltransferase activity"/>
    <property type="evidence" value="ECO:0007669"/>
    <property type="project" value="UniProtKB-UniRule"/>
</dbReference>
<feature type="binding site" evidence="10 11">
    <location>
        <position position="602"/>
    </location>
    <ligand>
        <name>L-homocysteine</name>
        <dbReference type="ChEBI" id="CHEBI:58199"/>
    </ligand>
</feature>
<evidence type="ECO:0000256" key="11">
    <source>
        <dbReference type="PIRSR" id="PIRSR000382-1"/>
    </source>
</evidence>
<evidence type="ECO:0000259" key="15">
    <source>
        <dbReference type="Pfam" id="PF08267"/>
    </source>
</evidence>
<feature type="binding site" evidence="12">
    <location>
        <position position="730"/>
    </location>
    <ligand>
        <name>Zn(2+)</name>
        <dbReference type="ChEBI" id="CHEBI:29105"/>
        <label>1</label>
        <note>catalytic</note>
    </ligand>
</feature>
<feature type="binding site" evidence="12">
    <location>
        <position position="669"/>
    </location>
    <ligand>
        <name>Zn(2+)</name>
        <dbReference type="ChEBI" id="CHEBI:29105"/>
        <label>1</label>
        <note>catalytic</note>
    </ligand>
</feature>
<feature type="binding site" evidence="11">
    <location>
        <position position="119"/>
    </location>
    <ligand>
        <name>5-methyltetrahydropteroyltri-L-glutamate</name>
        <dbReference type="ChEBI" id="CHEBI:58207"/>
    </ligand>
</feature>
<comment type="cofactor">
    <cofactor evidence="12">
        <name>Zn(2+)</name>
        <dbReference type="ChEBI" id="CHEBI:29105"/>
    </cofactor>
    <text evidence="12">Binds 2 Zn(2+) ions per subunit.</text>
</comment>
<dbReference type="EC" id="2.1.1.14" evidence="10"/>
<feature type="binding site" evidence="10">
    <location>
        <position position="608"/>
    </location>
    <ligand>
        <name>5-methyltetrahydropteroyltri-L-glutamate</name>
        <dbReference type="ChEBI" id="CHEBI:58207"/>
    </ligand>
</feature>
<feature type="binding site" evidence="10 11">
    <location>
        <begin position="434"/>
        <end position="436"/>
    </location>
    <ligand>
        <name>L-methionine</name>
        <dbReference type="ChEBI" id="CHEBI:57844"/>
    </ligand>
</feature>
<name>A0A939IJL4_CLOAM</name>
<feature type="binding site" evidence="10 11">
    <location>
        <position position="487"/>
    </location>
    <ligand>
        <name>L-methionine</name>
        <dbReference type="ChEBI" id="CHEBI:57844"/>
    </ligand>
</feature>
<feature type="binding site" evidence="10 11">
    <location>
        <position position="602"/>
    </location>
    <ligand>
        <name>L-methionine</name>
        <dbReference type="ChEBI" id="CHEBI:57844"/>
    </ligand>
</feature>
<evidence type="ECO:0000256" key="13">
    <source>
        <dbReference type="PIRSR" id="PIRSR000382-3"/>
    </source>
</evidence>
<protein>
    <recommendedName>
        <fullName evidence="10">5-methyltetrahydropteroyltriglutamate--homocysteine methyltransferase</fullName>
        <ecNumber evidence="10">2.1.1.14</ecNumber>
    </recommendedName>
    <alternativeName>
        <fullName evidence="10">Cobalamin-independent methionine synthase</fullName>
    </alternativeName>
    <alternativeName>
        <fullName evidence="10">Methionine synthase, vitamin-B12 independent isozyme</fullName>
    </alternativeName>
</protein>
<feature type="binding site" evidence="12">
    <location>
        <position position="645"/>
    </location>
    <ligand>
        <name>Zn(2+)</name>
        <dbReference type="ChEBI" id="CHEBI:29105"/>
        <label>1</label>
        <note>catalytic</note>
    </ligand>
</feature>
<evidence type="ECO:0000256" key="3">
    <source>
        <dbReference type="ARBA" id="ARBA00009553"/>
    </source>
</evidence>
<comment type="function">
    <text evidence="1 10">Catalyzes the transfer of a methyl group from 5-methyltetrahydrofolate to homocysteine resulting in methionine formation.</text>
</comment>
<feature type="binding site" evidence="10 11">
    <location>
        <begin position="434"/>
        <end position="436"/>
    </location>
    <ligand>
        <name>L-homocysteine</name>
        <dbReference type="ChEBI" id="CHEBI:58199"/>
    </ligand>
</feature>
<evidence type="ECO:0000313" key="16">
    <source>
        <dbReference type="EMBL" id="MBN7774221.1"/>
    </source>
</evidence>
<proteinExistence type="inferred from homology"/>
<dbReference type="InterPro" id="IPR006276">
    <property type="entry name" value="Cobalamin-indep_Met_synthase"/>
</dbReference>
<feature type="binding site" evidence="12">
    <location>
        <position position="647"/>
    </location>
    <ligand>
        <name>Zn(2+)</name>
        <dbReference type="ChEBI" id="CHEBI:29105"/>
        <label>1</label>
        <note>catalytic</note>
    </ligand>
</feature>
<dbReference type="Pfam" id="PF08267">
    <property type="entry name" value="Meth_synt_1"/>
    <property type="match status" value="1"/>
</dbReference>
<dbReference type="InterPro" id="IPR038071">
    <property type="entry name" value="UROD/MetE-like_sf"/>
</dbReference>
<keyword evidence="7 10" id="KW-0479">Metal-binding</keyword>
<dbReference type="GO" id="GO:0032259">
    <property type="term" value="P:methylation"/>
    <property type="evidence" value="ECO:0007669"/>
    <property type="project" value="UniProtKB-KW"/>
</dbReference>
<evidence type="ECO:0000256" key="2">
    <source>
        <dbReference type="ARBA" id="ARBA00004681"/>
    </source>
</evidence>
<comment type="caution">
    <text evidence="16">The sequence shown here is derived from an EMBL/GenBank/DDBJ whole genome shotgun (WGS) entry which is preliminary data.</text>
</comment>
<accession>A0A939IJL4</accession>
<dbReference type="NCBIfam" id="TIGR01371">
    <property type="entry name" value="met_syn_B12ind"/>
    <property type="match status" value="1"/>
</dbReference>
<evidence type="ECO:0000256" key="6">
    <source>
        <dbReference type="ARBA" id="ARBA00022679"/>
    </source>
</evidence>
<feature type="binding site" evidence="10">
    <location>
        <begin position="15"/>
        <end position="18"/>
    </location>
    <ligand>
        <name>5-methyltetrahydropteroyltri-L-glutamate</name>
        <dbReference type="ChEBI" id="CHEBI:58207"/>
    </ligand>
</feature>
<feature type="binding site" evidence="10">
    <location>
        <position position="647"/>
    </location>
    <ligand>
        <name>Zn(2+)</name>
        <dbReference type="ChEBI" id="CHEBI:29105"/>
        <note>catalytic</note>
    </ligand>
</feature>
<dbReference type="RefSeq" id="WP_206583111.1">
    <property type="nucleotide sequence ID" value="NZ_JAFJZZ010000007.1"/>
</dbReference>
<dbReference type="AlphaFoldDB" id="A0A939IJL4"/>
<keyword evidence="17" id="KW-1185">Reference proteome</keyword>
<feature type="binding site" evidence="10 11">
    <location>
        <begin position="518"/>
        <end position="519"/>
    </location>
    <ligand>
        <name>5-methyltetrahydropteroyltri-L-glutamate</name>
        <dbReference type="ChEBI" id="CHEBI:58207"/>
    </ligand>
</feature>
<feature type="binding site" evidence="10 11">
    <location>
        <position position="564"/>
    </location>
    <ligand>
        <name>5-methyltetrahydropteroyltri-L-glutamate</name>
        <dbReference type="ChEBI" id="CHEBI:58207"/>
    </ligand>
</feature>
<feature type="domain" description="Cobalamin-independent methionine synthase MetE C-terminal/archaeal" evidence="14">
    <location>
        <begin position="429"/>
        <end position="752"/>
    </location>
</feature>
<feature type="binding site" evidence="10">
    <location>
        <position position="645"/>
    </location>
    <ligand>
        <name>Zn(2+)</name>
        <dbReference type="ChEBI" id="CHEBI:29105"/>
        <note>catalytic</note>
    </ligand>
</feature>
<evidence type="ECO:0000256" key="1">
    <source>
        <dbReference type="ARBA" id="ARBA00002777"/>
    </source>
</evidence>
<comment type="cofactor">
    <cofactor evidence="10">
        <name>Zn(2+)</name>
        <dbReference type="ChEBI" id="CHEBI:29105"/>
    </cofactor>
    <text evidence="10">Binds 1 zinc ion per subunit.</text>
</comment>
<gene>
    <name evidence="10 16" type="primary">metE</name>
    <name evidence="16" type="ORF">JYB65_12710</name>
</gene>
<dbReference type="GO" id="GO:0008270">
    <property type="term" value="F:zinc ion binding"/>
    <property type="evidence" value="ECO:0007669"/>
    <property type="project" value="InterPro"/>
</dbReference>
<dbReference type="GO" id="GO:0009086">
    <property type="term" value="P:methionine biosynthetic process"/>
    <property type="evidence" value="ECO:0007669"/>
    <property type="project" value="UniProtKB-UniRule"/>
</dbReference>
<evidence type="ECO:0000256" key="8">
    <source>
        <dbReference type="ARBA" id="ARBA00022833"/>
    </source>
</evidence>
<feature type="binding site" evidence="11">
    <location>
        <position position="18"/>
    </location>
    <ligand>
        <name>5-methyltetrahydropteroyltri-L-glutamate</name>
        <dbReference type="ChEBI" id="CHEBI:58207"/>
    </ligand>
</feature>
<feature type="binding site" evidence="10">
    <location>
        <position position="730"/>
    </location>
    <ligand>
        <name>Zn(2+)</name>
        <dbReference type="ChEBI" id="CHEBI:29105"/>
        <note>catalytic</note>
    </ligand>
</feature>
<evidence type="ECO:0000259" key="14">
    <source>
        <dbReference type="Pfam" id="PF01717"/>
    </source>
</evidence>
<organism evidence="16 17">
    <name type="scientific">Clostridium aminobutyricum</name>
    <dbReference type="NCBI Taxonomy" id="33953"/>
    <lineage>
        <taxon>Bacteria</taxon>
        <taxon>Bacillati</taxon>
        <taxon>Bacillota</taxon>
        <taxon>Clostridia</taxon>
        <taxon>Eubacteriales</taxon>
        <taxon>Clostridiaceae</taxon>
        <taxon>Clostridium</taxon>
    </lineage>
</organism>
<comment type="catalytic activity">
    <reaction evidence="10">
        <text>5-methyltetrahydropteroyltri-L-glutamate + L-homocysteine = tetrahydropteroyltri-L-glutamate + L-methionine</text>
        <dbReference type="Rhea" id="RHEA:21196"/>
        <dbReference type="ChEBI" id="CHEBI:57844"/>
        <dbReference type="ChEBI" id="CHEBI:58140"/>
        <dbReference type="ChEBI" id="CHEBI:58199"/>
        <dbReference type="ChEBI" id="CHEBI:58207"/>
        <dbReference type="EC" id="2.1.1.14"/>
    </reaction>
</comment>
<evidence type="ECO:0000256" key="4">
    <source>
        <dbReference type="ARBA" id="ARBA00022603"/>
    </source>
</evidence>
<dbReference type="HAMAP" id="MF_00172">
    <property type="entry name" value="Meth_synth"/>
    <property type="match status" value="1"/>
</dbReference>
<comment type="similarity">
    <text evidence="3 10">Belongs to the vitamin-B12 independent methionine synthase family.</text>
</comment>
<dbReference type="CDD" id="cd03311">
    <property type="entry name" value="CIMS_C_terminal_like"/>
    <property type="match status" value="1"/>
</dbReference>
<dbReference type="Proteomes" id="UP000664545">
    <property type="component" value="Unassembled WGS sequence"/>
</dbReference>
<dbReference type="NCBIfam" id="NF003556">
    <property type="entry name" value="PRK05222.1"/>
    <property type="match status" value="1"/>
</dbReference>
<dbReference type="SUPFAM" id="SSF51726">
    <property type="entry name" value="UROD/MetE-like"/>
    <property type="match status" value="2"/>
</dbReference>
<dbReference type="Pfam" id="PF01717">
    <property type="entry name" value="Meth_synt_2"/>
    <property type="match status" value="1"/>
</dbReference>
<evidence type="ECO:0000256" key="10">
    <source>
        <dbReference type="HAMAP-Rule" id="MF_00172"/>
    </source>
</evidence>
<feature type="binding site" evidence="10">
    <location>
        <position position="114"/>
    </location>
    <ligand>
        <name>5-methyltetrahydropteroyltri-L-glutamate</name>
        <dbReference type="ChEBI" id="CHEBI:58207"/>
    </ligand>
</feature>
<dbReference type="CDD" id="cd03312">
    <property type="entry name" value="CIMS_N_terminal_like"/>
    <property type="match status" value="1"/>
</dbReference>
<keyword evidence="4 10" id="KW-0489">Methyltransferase</keyword>
<keyword evidence="10" id="KW-0677">Repeat</keyword>
<sequence length="760" mass="87221">MKNSIIGYPRIGKHRELKFSVESYFKGTMPVERLLEDAGALRRKQWKLIKDSGLDFIPSNDFSFYDGMLDTANLLNVIPECYKKLNLGNLDTYFAMARGYQGEKGDVKALPMKKWFNTNYHYIVPAMEDSTQIKLNHDKIFQYYSEALEYGVKTKPVIIGPFTFLKLAEYKGRKTLNDYINPAIDAYRDIFTKLNELGTEWIQVDEPILVTDLTPDDIAIFHAIYTELLKEKGNLKVVLQTYFGDVRDCYSEIAALGFDGIGLDFVEGKKSLSLIREVGFPKEMILFAGIINGKNIWRNEYRKSLVILNELSHYVEKNRIVIGTSCSLLHVPYTINNEKDLSEKEKIYFAFAEEKLTELAELKEIFAEEDYTNSSTYRNNVSLFSERAKDMHSEVTQKIESLSERDLTRLPVFRERAGIQKDFFKLPQLPTTTIGSFPQTDEIKSNRAMFKKGQLTPGQYTEKIKEKIKECIGLQEKIGLDVLVHGEFERNDMVEYFGENLDGCLFTQNGWVQSYGTRCVKPPILWGDIKRTEPITIEYLKFAQSLTDKPVKGMLTGPVTILNWSFPREDISLREAAFQIALAIKEEVQDLESNGIRIIQIDEAALKEKLPIRKADWHSEYLDWAIPAFRLVHSGVKATTQIHTHMCYSEFEEIIKEIDSMDADVISFEASRSNLLIIDALNENNFRTAVGPGVYDIHSPRIPSEDELIQVIQVMLEKIDIEKLWINPDCGLKTRGIEETTASLVNMVKATRKVRQLLNQ</sequence>
<feature type="domain" description="Cobalamin-independent methionine synthase MetE N-terminal" evidence="15">
    <location>
        <begin position="3"/>
        <end position="314"/>
    </location>
</feature>
<dbReference type="InterPro" id="IPR013215">
    <property type="entry name" value="Cbl-indep_Met_Synth_N"/>
</dbReference>
<keyword evidence="5 10" id="KW-0028">Amino-acid biosynthesis</keyword>
<evidence type="ECO:0000313" key="17">
    <source>
        <dbReference type="Proteomes" id="UP000664545"/>
    </source>
</evidence>
<dbReference type="EMBL" id="JAFJZZ010000007">
    <property type="protein sequence ID" value="MBN7774221.1"/>
    <property type="molecule type" value="Genomic_DNA"/>
</dbReference>
<evidence type="ECO:0000256" key="12">
    <source>
        <dbReference type="PIRSR" id="PIRSR000382-2"/>
    </source>
</evidence>
<dbReference type="Gene3D" id="3.20.20.210">
    <property type="match status" value="2"/>
</dbReference>
<keyword evidence="8 10" id="KW-0862">Zinc</keyword>
<evidence type="ECO:0000256" key="5">
    <source>
        <dbReference type="ARBA" id="ARBA00022605"/>
    </source>
</evidence>
<comment type="pathway">
    <text evidence="2 10">Amino-acid biosynthesis; L-methionine biosynthesis via de novo pathway; L-methionine from L-homocysteine (MetE route): step 1/1.</text>
</comment>
<feature type="active site" description="Proton donor" evidence="10 13">
    <location>
        <position position="698"/>
    </location>
</feature>
<dbReference type="PIRSF" id="PIRSF000382">
    <property type="entry name" value="MeTrfase_B12_ind"/>
    <property type="match status" value="1"/>
</dbReference>
<dbReference type="InterPro" id="IPR002629">
    <property type="entry name" value="Met_Synth_C/arc"/>
</dbReference>
<keyword evidence="6 10" id="KW-0808">Transferase</keyword>